<dbReference type="Gene3D" id="3.40.50.300">
    <property type="entry name" value="P-loop containing nucleotide triphosphate hydrolases"/>
    <property type="match status" value="1"/>
</dbReference>
<sequence length="199" mass="22145">MTTTPPQQTSIGPSATTNPPPLLIFVLNTPCAGKSTICSALSTLHDLDHFSVGAEMRSLISPQPTGPALAMKPILSDEPFAEVCYGAAFWRGRETEAGWGAGRMVERWPYFKEAVGDWWRPGVGAILVMLSIEREIARRRFERRARTGEEFDRKHDEHEKSIDAIVAAIRQDGATVVELEVDEWMETGELVRRLQEVPA</sequence>
<reference evidence="1" key="1">
    <citation type="journal article" date="2020" name="Stud. Mycol.">
        <title>101 Dothideomycetes genomes: a test case for predicting lifestyles and emergence of pathogens.</title>
        <authorList>
            <person name="Haridas S."/>
            <person name="Albert R."/>
            <person name="Binder M."/>
            <person name="Bloem J."/>
            <person name="Labutti K."/>
            <person name="Salamov A."/>
            <person name="Andreopoulos B."/>
            <person name="Baker S."/>
            <person name="Barry K."/>
            <person name="Bills G."/>
            <person name="Bluhm B."/>
            <person name="Cannon C."/>
            <person name="Castanera R."/>
            <person name="Culley D."/>
            <person name="Daum C."/>
            <person name="Ezra D."/>
            <person name="Gonzalez J."/>
            <person name="Henrissat B."/>
            <person name="Kuo A."/>
            <person name="Liang C."/>
            <person name="Lipzen A."/>
            <person name="Lutzoni F."/>
            <person name="Magnuson J."/>
            <person name="Mondo S."/>
            <person name="Nolan M."/>
            <person name="Ohm R."/>
            <person name="Pangilinan J."/>
            <person name="Park H.-J."/>
            <person name="Ramirez L."/>
            <person name="Alfaro M."/>
            <person name="Sun H."/>
            <person name="Tritt A."/>
            <person name="Yoshinaga Y."/>
            <person name="Zwiers L.-H."/>
            <person name="Turgeon B."/>
            <person name="Goodwin S."/>
            <person name="Spatafora J."/>
            <person name="Crous P."/>
            <person name="Grigoriev I."/>
        </authorList>
    </citation>
    <scope>NUCLEOTIDE SEQUENCE</scope>
    <source>
        <strain evidence="1">CBS 110217</strain>
    </source>
</reference>
<gene>
    <name evidence="1" type="ORF">EK21DRAFT_106380</name>
</gene>
<comment type="caution">
    <text evidence="1">The sequence shown here is derived from an EMBL/GenBank/DDBJ whole genome shotgun (WGS) entry which is preliminary data.</text>
</comment>
<organism evidence="1 2">
    <name type="scientific">Setomelanomma holmii</name>
    <dbReference type="NCBI Taxonomy" id="210430"/>
    <lineage>
        <taxon>Eukaryota</taxon>
        <taxon>Fungi</taxon>
        <taxon>Dikarya</taxon>
        <taxon>Ascomycota</taxon>
        <taxon>Pezizomycotina</taxon>
        <taxon>Dothideomycetes</taxon>
        <taxon>Pleosporomycetidae</taxon>
        <taxon>Pleosporales</taxon>
        <taxon>Pleosporineae</taxon>
        <taxon>Phaeosphaeriaceae</taxon>
        <taxon>Setomelanomma</taxon>
    </lineage>
</organism>
<dbReference type="SUPFAM" id="SSF52540">
    <property type="entry name" value="P-loop containing nucleoside triphosphate hydrolases"/>
    <property type="match status" value="1"/>
</dbReference>
<proteinExistence type="predicted"/>
<dbReference type="AlphaFoldDB" id="A0A9P4HN55"/>
<dbReference type="EMBL" id="ML978155">
    <property type="protein sequence ID" value="KAF2036277.1"/>
    <property type="molecule type" value="Genomic_DNA"/>
</dbReference>
<protein>
    <recommendedName>
        <fullName evidence="3">P-loop containing nucleoside triphosphate hydrolase protein</fullName>
    </recommendedName>
</protein>
<evidence type="ECO:0000313" key="2">
    <source>
        <dbReference type="Proteomes" id="UP000799777"/>
    </source>
</evidence>
<keyword evidence="2" id="KW-1185">Reference proteome</keyword>
<accession>A0A9P4HN55</accession>
<name>A0A9P4HN55_9PLEO</name>
<evidence type="ECO:0008006" key="3">
    <source>
        <dbReference type="Google" id="ProtNLM"/>
    </source>
</evidence>
<evidence type="ECO:0000313" key="1">
    <source>
        <dbReference type="EMBL" id="KAF2036277.1"/>
    </source>
</evidence>
<dbReference type="OrthoDB" id="442176at2759"/>
<dbReference type="InterPro" id="IPR027417">
    <property type="entry name" value="P-loop_NTPase"/>
</dbReference>
<dbReference type="Proteomes" id="UP000799777">
    <property type="component" value="Unassembled WGS sequence"/>
</dbReference>